<dbReference type="InterPro" id="IPR021109">
    <property type="entry name" value="Peptidase_aspartic_dom_sf"/>
</dbReference>
<dbReference type="GO" id="GO:0004190">
    <property type="term" value="F:aspartic-type endopeptidase activity"/>
    <property type="evidence" value="ECO:0007669"/>
    <property type="project" value="InterPro"/>
</dbReference>
<name>A0A2A2TFC9_9CYAN</name>
<comment type="caution">
    <text evidence="1">The sequence shown here is derived from an EMBL/GenBank/DDBJ whole genome shotgun (WGS) entry which is preliminary data.</text>
</comment>
<dbReference type="SUPFAM" id="SSF50630">
    <property type="entry name" value="Acid proteases"/>
    <property type="match status" value="1"/>
</dbReference>
<keyword evidence="2" id="KW-1185">Reference proteome</keyword>
<dbReference type="EMBL" id="NTFS01000241">
    <property type="protein sequence ID" value="PAX52423.1"/>
    <property type="molecule type" value="Genomic_DNA"/>
</dbReference>
<evidence type="ECO:0000313" key="2">
    <source>
        <dbReference type="Proteomes" id="UP000218238"/>
    </source>
</evidence>
<evidence type="ECO:0000313" key="1">
    <source>
        <dbReference type="EMBL" id="PAX52423.1"/>
    </source>
</evidence>
<reference evidence="1 2" key="1">
    <citation type="submission" date="2017-08" db="EMBL/GenBank/DDBJ databases">
        <title>Draft genome sequence of filamentous cyanobacterium Calothrix elsteri CCALA 953.</title>
        <authorList>
            <person name="Gagunashvili A.N."/>
            <person name="Elster J."/>
            <person name="Andresson O.S."/>
        </authorList>
    </citation>
    <scope>NUCLEOTIDE SEQUENCE [LARGE SCALE GENOMIC DNA]</scope>
    <source>
        <strain evidence="1 2">CCALA 953</strain>
    </source>
</reference>
<accession>A0A2A2TFC9</accession>
<keyword evidence="1" id="KW-0378">Hydrolase</keyword>
<keyword evidence="1" id="KW-0645">Protease</keyword>
<dbReference type="Proteomes" id="UP000218238">
    <property type="component" value="Unassembled WGS sequence"/>
</dbReference>
<dbReference type="InterPro" id="IPR001969">
    <property type="entry name" value="Aspartic_peptidase_AS"/>
</dbReference>
<organism evidence="1 2">
    <name type="scientific">Brunnivagina elsteri CCALA 953</name>
    <dbReference type="NCBI Taxonomy" id="987040"/>
    <lineage>
        <taxon>Bacteria</taxon>
        <taxon>Bacillati</taxon>
        <taxon>Cyanobacteriota</taxon>
        <taxon>Cyanophyceae</taxon>
        <taxon>Nostocales</taxon>
        <taxon>Calotrichaceae</taxon>
        <taxon>Brunnivagina</taxon>
    </lineage>
</organism>
<dbReference type="AlphaFoldDB" id="A0A2A2TFC9"/>
<protein>
    <submittedName>
        <fullName evidence="1">Aspartyl protease</fullName>
    </submittedName>
</protein>
<proteinExistence type="predicted"/>
<gene>
    <name evidence="1" type="ORF">CK510_19450</name>
</gene>
<dbReference type="PROSITE" id="PS00141">
    <property type="entry name" value="ASP_PROTEASE"/>
    <property type="match status" value="1"/>
</dbReference>
<dbReference type="GO" id="GO:0006508">
    <property type="term" value="P:proteolysis"/>
    <property type="evidence" value="ECO:0007669"/>
    <property type="project" value="UniProtKB-KW"/>
</dbReference>
<dbReference type="OrthoDB" id="455787at2"/>
<dbReference type="Gene3D" id="2.40.70.10">
    <property type="entry name" value="Acid Proteases"/>
    <property type="match status" value="1"/>
</dbReference>
<sequence length="139" mass="15333">MGKVTTTITVTNQIDQTLAERGFIPAEQIRSITLHDVLVDTGATRLCLPANIISDLGLPLQGEVDVKIAIGIQKVRIFKMLNLSVEEREGTFNCIELPEDSEPLLGLIPLEDLGLEPDLQNQKLRVLPVEGKDTYLMVL</sequence>